<evidence type="ECO:0000256" key="1">
    <source>
        <dbReference type="ARBA" id="ARBA00004141"/>
    </source>
</evidence>
<dbReference type="InParanoid" id="G0V5H4"/>
<feature type="transmembrane region" description="Helical" evidence="7">
    <location>
        <begin position="487"/>
        <end position="516"/>
    </location>
</feature>
<dbReference type="GO" id="GO:0005227">
    <property type="term" value="F:calcium-activated cation channel activity"/>
    <property type="evidence" value="ECO:0007669"/>
    <property type="project" value="InterPro"/>
</dbReference>
<evidence type="ECO:0000313" key="10">
    <source>
        <dbReference type="EMBL" id="CCC66710.1"/>
    </source>
</evidence>
<evidence type="ECO:0000256" key="7">
    <source>
        <dbReference type="SAM" id="Phobius"/>
    </source>
</evidence>
<dbReference type="Proteomes" id="UP000001640">
    <property type="component" value="Chromosome 1"/>
</dbReference>
<evidence type="ECO:0000259" key="9">
    <source>
        <dbReference type="Pfam" id="PF13967"/>
    </source>
</evidence>
<evidence type="ECO:0000259" key="8">
    <source>
        <dbReference type="Pfam" id="PF02714"/>
    </source>
</evidence>
<feature type="transmembrane region" description="Helical" evidence="7">
    <location>
        <begin position="741"/>
        <end position="760"/>
    </location>
</feature>
<dbReference type="GeneID" id="96900201"/>
<keyword evidence="4 7" id="KW-0812">Transmembrane</keyword>
<feature type="transmembrane region" description="Helical" evidence="7">
    <location>
        <begin position="219"/>
        <end position="238"/>
    </location>
</feature>
<dbReference type="FunCoup" id="G0V5H4">
    <property type="interactions" value="28"/>
</dbReference>
<evidence type="ECO:0008006" key="12">
    <source>
        <dbReference type="Google" id="ProtNLM"/>
    </source>
</evidence>
<dbReference type="PANTHER" id="PTHR13018:SF20">
    <property type="entry name" value="SPORULATION-SPECIFIC PROTEIN 75"/>
    <property type="match status" value="1"/>
</dbReference>
<feature type="transmembrane region" description="Helical" evidence="7">
    <location>
        <begin position="160"/>
        <end position="183"/>
    </location>
</feature>
<evidence type="ECO:0000256" key="2">
    <source>
        <dbReference type="ARBA" id="ARBA00007779"/>
    </source>
</evidence>
<keyword evidence="11" id="KW-1185">Reference proteome</keyword>
<dbReference type="OMA" id="QKWFFAF"/>
<evidence type="ECO:0000256" key="6">
    <source>
        <dbReference type="ARBA" id="ARBA00023136"/>
    </source>
</evidence>
<dbReference type="RefSeq" id="XP_003673103.1">
    <property type="nucleotide sequence ID" value="XM_003673055.1"/>
</dbReference>
<accession>G0V5H4</accession>
<feature type="transmembrane region" description="Helical" evidence="7">
    <location>
        <begin position="766"/>
        <end position="784"/>
    </location>
</feature>
<dbReference type="OrthoDB" id="1076608at2759"/>
<dbReference type="PANTHER" id="PTHR13018">
    <property type="entry name" value="PROBABLE MEMBRANE PROTEIN DUF221-RELATED"/>
    <property type="match status" value="1"/>
</dbReference>
<feature type="transmembrane region" description="Helical" evidence="7">
    <location>
        <begin position="674"/>
        <end position="695"/>
    </location>
</feature>
<feature type="transmembrane region" description="Helical" evidence="7">
    <location>
        <begin position="536"/>
        <end position="557"/>
    </location>
</feature>
<evidence type="ECO:0000256" key="5">
    <source>
        <dbReference type="ARBA" id="ARBA00022989"/>
    </source>
</evidence>
<feature type="transmembrane region" description="Helical" evidence="7">
    <location>
        <begin position="701"/>
        <end position="721"/>
    </location>
</feature>
<dbReference type="KEGG" id="ncs:NCAS_0A01520"/>
<sequence>MTETIESNVNISTYLQSYLAAQNEHATQLMLKFTPEENTFESSFRNITENMFFKLLNTTRTGSAHHHVGISLQRFLSGILVSVLFFFFQLLIFLLLRTKLKTIYQANKVLEENSSDGNEDHSSSFGRHFSWIKDIFLSPIEKYKDKAGIDGYFFLRFLRFLMLLFFILSFVNIPFLVPVHLLAENLKLDSQTGDDNQFKPHLLDRLNMSNIIPPSEPNILIIHLVICIFVIIWFHIMLKSELRYGVSVSMKEIMRNKYQTVLYVDNVPRDMNKIVEYFSLIGQIMDVQFVPKDYKKCHNIWKRLCSIEEKLEIISMEIILEKIFEKSRPKTLKYFKFHFNKLIFRLKTCRRLLNVTFSLHWGNRDGGLLHYLPELKVTKVPFLEERYIAFEETLEHYRRMADKWDDNYYGLETAHQELIGTSSHSKSYFKKVFINFDSVKTAHIFGQLLLSHHNDEWNNIIIGPNPRDIKWGNLALKSPYVMFFRSILASLLGTLTIVGWILPVVTIGLISQLPFFNSPIPLPKFFSKNSEFVQDMVMSVFSVMTLVFLTEFVPFIFEWFSHLRACKTGAAIQIDIQNWFFVFLFVHIFLVLTISSGISFVIESLLNNPVSIPTLLAHDLPKSSNFFCSFILMRGIAYAGGNIIRVKELLIELLYYRPFMYTPHKRYERLTRSLSFQWGTIYPIFSVLGCIGLIYSVIAPIILPLCCVSFSFVYFSFKYLFEFQYNEENKSETFGKLYSHALMELYTGLYCMEFCVMGIFAISNAYKLSFCLFIIVIMTVITQYKISTVYLSRWNQLPLYYIKENQSLESRDLAETDYNDARCNLKEFEIPLIDTKKKHDEIWLLNNDQGIGEEEQEHLEKHYDVACNCDKFSVDKLGNVYLNDK</sequence>
<evidence type="ECO:0000256" key="4">
    <source>
        <dbReference type="ARBA" id="ARBA00022692"/>
    </source>
</evidence>
<feature type="transmembrane region" description="Helical" evidence="7">
    <location>
        <begin position="578"/>
        <end position="602"/>
    </location>
</feature>
<comment type="subcellular location">
    <subcellularLocation>
        <location evidence="1">Membrane</location>
        <topology evidence="1">Multi-pass membrane protein</topology>
    </subcellularLocation>
</comment>
<organism evidence="10 11">
    <name type="scientific">Naumovozyma castellii</name>
    <name type="common">Yeast</name>
    <name type="synonym">Saccharomyces castellii</name>
    <dbReference type="NCBI Taxonomy" id="27288"/>
    <lineage>
        <taxon>Eukaryota</taxon>
        <taxon>Fungi</taxon>
        <taxon>Dikarya</taxon>
        <taxon>Ascomycota</taxon>
        <taxon>Saccharomycotina</taxon>
        <taxon>Saccharomycetes</taxon>
        <taxon>Saccharomycetales</taxon>
        <taxon>Saccharomycetaceae</taxon>
        <taxon>Naumovozyma</taxon>
    </lineage>
</organism>
<comment type="similarity">
    <text evidence="2">Belongs to the CSC1 (TC 1.A.17) family.</text>
</comment>
<dbReference type="InterPro" id="IPR032880">
    <property type="entry name" value="CSC1/OSCA1-like_N"/>
</dbReference>
<keyword evidence="6 7" id="KW-0472">Membrane</keyword>
<dbReference type="GO" id="GO:0030476">
    <property type="term" value="P:ascospore wall assembly"/>
    <property type="evidence" value="ECO:0007669"/>
    <property type="project" value="EnsemblFungi"/>
</dbReference>
<dbReference type="Pfam" id="PF02714">
    <property type="entry name" value="RSN1_7TM"/>
    <property type="match status" value="1"/>
</dbReference>
<proteinExistence type="inferred from homology"/>
<dbReference type="InterPro" id="IPR045122">
    <property type="entry name" value="Csc1-like"/>
</dbReference>
<gene>
    <name evidence="10" type="primary">NCAS0A01520</name>
    <name evidence="10" type="ordered locus">NCAS_0A01520</name>
</gene>
<feature type="domain" description="CSC1/OSCA1-like 7TM region" evidence="8">
    <location>
        <begin position="485"/>
        <end position="760"/>
    </location>
</feature>
<feature type="transmembrane region" description="Helical" evidence="7">
    <location>
        <begin position="75"/>
        <end position="96"/>
    </location>
</feature>
<reference key="2">
    <citation type="submission" date="2011-08" db="EMBL/GenBank/DDBJ databases">
        <title>Genome sequence of Naumovozyma castellii.</title>
        <authorList>
            <person name="Gordon J.L."/>
            <person name="Armisen D."/>
            <person name="Proux-Wera E."/>
            <person name="OhEigeartaigh S.S."/>
            <person name="Byrne K.P."/>
            <person name="Wolfe K.H."/>
        </authorList>
    </citation>
    <scope>NUCLEOTIDE SEQUENCE</scope>
    <source>
        <strain>Type strain:CBS 4309</strain>
    </source>
</reference>
<feature type="domain" description="CSC1/OSCA1-like N-terminal transmembrane" evidence="9">
    <location>
        <begin position="75"/>
        <end position="240"/>
    </location>
</feature>
<name>G0V5H4_NAUCA</name>
<dbReference type="EMBL" id="HE576752">
    <property type="protein sequence ID" value="CCC66710.1"/>
    <property type="molecule type" value="Genomic_DNA"/>
</dbReference>
<keyword evidence="3" id="KW-0813">Transport</keyword>
<dbReference type="eggNOG" id="KOG1134">
    <property type="taxonomic scope" value="Eukaryota"/>
</dbReference>
<keyword evidence="5 7" id="KW-1133">Transmembrane helix</keyword>
<dbReference type="GO" id="GO:0005886">
    <property type="term" value="C:plasma membrane"/>
    <property type="evidence" value="ECO:0007669"/>
    <property type="project" value="TreeGrafter"/>
</dbReference>
<dbReference type="Pfam" id="PF13967">
    <property type="entry name" value="RSN1_TM"/>
    <property type="match status" value="1"/>
</dbReference>
<evidence type="ECO:0000313" key="11">
    <source>
        <dbReference type="Proteomes" id="UP000001640"/>
    </source>
</evidence>
<dbReference type="AlphaFoldDB" id="G0V5H4"/>
<evidence type="ECO:0000256" key="3">
    <source>
        <dbReference type="ARBA" id="ARBA00022448"/>
    </source>
</evidence>
<protein>
    <recommendedName>
        <fullName evidence="12">CSC1/OSCA1-like 7TM region domain-containing protein</fullName>
    </recommendedName>
</protein>
<reference evidence="10 11" key="1">
    <citation type="journal article" date="2011" name="Proc. Natl. Acad. Sci. U.S.A.">
        <title>Evolutionary erosion of yeast sex chromosomes by mating-type switching accidents.</title>
        <authorList>
            <person name="Gordon J.L."/>
            <person name="Armisen D."/>
            <person name="Proux-Wera E."/>
            <person name="Oheigeartaigh S.S."/>
            <person name="Byrne K.P."/>
            <person name="Wolfe K.H."/>
        </authorList>
    </citation>
    <scope>NUCLEOTIDE SEQUENCE [LARGE SCALE GENOMIC DNA]</scope>
    <source>
        <strain evidence="11">ATCC 76901 / BCRC 22586 / CBS 4309 / NBRC 1992 / NRRL Y-12630</strain>
    </source>
</reference>
<dbReference type="HOGENOM" id="CLU_002458_2_0_1"/>
<dbReference type="InterPro" id="IPR003864">
    <property type="entry name" value="CSC1/OSCA1-like_7TM"/>
</dbReference>